<gene>
    <name evidence="11" type="ORF">BCR33DRAFT_658410</name>
</gene>
<dbReference type="PRINTS" id="PR00421">
    <property type="entry name" value="THIOREDOXIN"/>
</dbReference>
<dbReference type="GO" id="GO:0006457">
    <property type="term" value="P:protein folding"/>
    <property type="evidence" value="ECO:0007669"/>
    <property type="project" value="TreeGrafter"/>
</dbReference>
<dbReference type="PANTHER" id="PTHR45672">
    <property type="entry name" value="PROTEIN DISULFIDE-ISOMERASE C17H9.14C-RELATED"/>
    <property type="match status" value="1"/>
</dbReference>
<evidence type="ECO:0000256" key="7">
    <source>
        <dbReference type="ARBA" id="ARBA00023235"/>
    </source>
</evidence>
<feature type="non-terminal residue" evidence="11">
    <location>
        <position position="1"/>
    </location>
</feature>
<dbReference type="STRING" id="329046.A0A1Y2CJE3"/>
<evidence type="ECO:0000313" key="12">
    <source>
        <dbReference type="Proteomes" id="UP000193642"/>
    </source>
</evidence>
<evidence type="ECO:0000259" key="10">
    <source>
        <dbReference type="PROSITE" id="PS51352"/>
    </source>
</evidence>
<evidence type="ECO:0000256" key="2">
    <source>
        <dbReference type="ARBA" id="ARBA00006347"/>
    </source>
</evidence>
<proteinExistence type="inferred from homology"/>
<dbReference type="PROSITE" id="PS51352">
    <property type="entry name" value="THIOREDOXIN_2"/>
    <property type="match status" value="2"/>
</dbReference>
<keyword evidence="4" id="KW-0732">Signal</keyword>
<dbReference type="Pfam" id="PF00085">
    <property type="entry name" value="Thioredoxin"/>
    <property type="match status" value="2"/>
</dbReference>
<keyword evidence="5" id="KW-0677">Repeat</keyword>
<dbReference type="Gene3D" id="1.20.1150.12">
    <property type="entry name" value="Endoplasmic reticulum resident protein 29, C-terminal domain"/>
    <property type="match status" value="1"/>
</dbReference>
<dbReference type="Pfam" id="PF07749">
    <property type="entry name" value="ERp29"/>
    <property type="match status" value="1"/>
</dbReference>
<dbReference type="PANTHER" id="PTHR45672:SF11">
    <property type="entry name" value="PROTEIN DISULFIDE-ISOMERASE C17H9.14C"/>
    <property type="match status" value="1"/>
</dbReference>
<feature type="domain" description="Thioredoxin" evidence="10">
    <location>
        <begin position="83"/>
        <end position="200"/>
    </location>
</feature>
<dbReference type="InterPro" id="IPR036356">
    <property type="entry name" value="ERp29_C_sf"/>
</dbReference>
<dbReference type="CDD" id="cd02998">
    <property type="entry name" value="PDI_a_ERp38"/>
    <property type="match status" value="1"/>
</dbReference>
<comment type="similarity">
    <text evidence="2 9">Belongs to the protein disulfide isomerase family.</text>
</comment>
<dbReference type="FunFam" id="3.40.30.10:FF:000032">
    <property type="entry name" value="Protein disulfide-isomerase A6 homolog"/>
    <property type="match status" value="1"/>
</dbReference>
<dbReference type="SUPFAM" id="SSF47933">
    <property type="entry name" value="ERP29 C domain-like"/>
    <property type="match status" value="1"/>
</dbReference>
<dbReference type="InterPro" id="IPR051063">
    <property type="entry name" value="PDI"/>
</dbReference>
<comment type="catalytic activity">
    <reaction evidence="1">
        <text>Catalyzes the rearrangement of -S-S- bonds in proteins.</text>
        <dbReference type="EC" id="5.3.4.1"/>
    </reaction>
</comment>
<dbReference type="InterPro" id="IPR005788">
    <property type="entry name" value="PDI_thioredoxin-like_dom"/>
</dbReference>
<accession>A0A1Y2CJE3</accession>
<reference evidence="11 12" key="1">
    <citation type="submission" date="2016-07" db="EMBL/GenBank/DDBJ databases">
        <title>Pervasive Adenine N6-methylation of Active Genes in Fungi.</title>
        <authorList>
            <consortium name="DOE Joint Genome Institute"/>
            <person name="Mondo S.J."/>
            <person name="Dannebaum R.O."/>
            <person name="Kuo R.C."/>
            <person name="Labutti K."/>
            <person name="Haridas S."/>
            <person name="Kuo A."/>
            <person name="Salamov A."/>
            <person name="Ahrendt S.R."/>
            <person name="Lipzen A."/>
            <person name="Sullivan W."/>
            <person name="Andreopoulos W.B."/>
            <person name="Clum A."/>
            <person name="Lindquist E."/>
            <person name="Daum C."/>
            <person name="Ramamoorthy G.K."/>
            <person name="Gryganskyi A."/>
            <person name="Culley D."/>
            <person name="Magnuson J.K."/>
            <person name="James T.Y."/>
            <person name="O'Malley M.A."/>
            <person name="Stajich J.E."/>
            <person name="Spatafora J.W."/>
            <person name="Visel A."/>
            <person name="Grigoriev I.V."/>
        </authorList>
    </citation>
    <scope>NUCLEOTIDE SEQUENCE [LARGE SCALE GENOMIC DNA]</scope>
    <source>
        <strain evidence="11 12">JEL800</strain>
    </source>
</reference>
<dbReference type="PROSITE" id="PS00194">
    <property type="entry name" value="THIOREDOXIN_1"/>
    <property type="match status" value="1"/>
</dbReference>
<dbReference type="GO" id="GO:0003756">
    <property type="term" value="F:protein disulfide isomerase activity"/>
    <property type="evidence" value="ECO:0007669"/>
    <property type="project" value="UniProtKB-EC"/>
</dbReference>
<evidence type="ECO:0000256" key="9">
    <source>
        <dbReference type="RuleBase" id="RU004208"/>
    </source>
</evidence>
<evidence type="ECO:0000313" key="11">
    <source>
        <dbReference type="EMBL" id="ORY46974.1"/>
    </source>
</evidence>
<dbReference type="NCBIfam" id="TIGR01126">
    <property type="entry name" value="pdi_dom"/>
    <property type="match status" value="1"/>
</dbReference>
<evidence type="ECO:0000256" key="4">
    <source>
        <dbReference type="ARBA" id="ARBA00022729"/>
    </source>
</evidence>
<dbReference type="InterPro" id="IPR036249">
    <property type="entry name" value="Thioredoxin-like_sf"/>
</dbReference>
<evidence type="ECO:0000256" key="1">
    <source>
        <dbReference type="ARBA" id="ARBA00001182"/>
    </source>
</evidence>
<dbReference type="InterPro" id="IPR013766">
    <property type="entry name" value="Thioredoxin_domain"/>
</dbReference>
<evidence type="ECO:0000256" key="3">
    <source>
        <dbReference type="ARBA" id="ARBA00012723"/>
    </source>
</evidence>
<dbReference type="Gene3D" id="3.40.30.10">
    <property type="entry name" value="Glutaredoxin"/>
    <property type="match status" value="2"/>
</dbReference>
<dbReference type="EC" id="5.3.4.1" evidence="3"/>
<organism evidence="11 12">
    <name type="scientific">Rhizoclosmatium globosum</name>
    <dbReference type="NCBI Taxonomy" id="329046"/>
    <lineage>
        <taxon>Eukaryota</taxon>
        <taxon>Fungi</taxon>
        <taxon>Fungi incertae sedis</taxon>
        <taxon>Chytridiomycota</taxon>
        <taxon>Chytridiomycota incertae sedis</taxon>
        <taxon>Chytridiomycetes</taxon>
        <taxon>Chytridiales</taxon>
        <taxon>Chytriomycetaceae</taxon>
        <taxon>Rhizoclosmatium</taxon>
    </lineage>
</organism>
<dbReference type="InterPro" id="IPR017937">
    <property type="entry name" value="Thioredoxin_CS"/>
</dbReference>
<protein>
    <recommendedName>
        <fullName evidence="3">protein disulfide-isomerase</fullName>
        <ecNumber evidence="3">5.3.4.1</ecNumber>
    </recommendedName>
</protein>
<keyword evidence="12" id="KW-1185">Reference proteome</keyword>
<comment type="caution">
    <text evidence="11">The sequence shown here is derived from an EMBL/GenBank/DDBJ whole genome shotgun (WGS) entry which is preliminary data.</text>
</comment>
<keyword evidence="6" id="KW-1015">Disulfide bond</keyword>
<dbReference type="OrthoDB" id="10264505at2759"/>
<evidence type="ECO:0000256" key="8">
    <source>
        <dbReference type="ARBA" id="ARBA00023284"/>
    </source>
</evidence>
<evidence type="ECO:0000256" key="6">
    <source>
        <dbReference type="ARBA" id="ARBA00023157"/>
    </source>
</evidence>
<dbReference type="SUPFAM" id="SSF52833">
    <property type="entry name" value="Thioredoxin-like"/>
    <property type="match status" value="2"/>
</dbReference>
<dbReference type="Proteomes" id="UP000193642">
    <property type="component" value="Unassembled WGS sequence"/>
</dbReference>
<name>A0A1Y2CJE3_9FUNG</name>
<feature type="domain" description="Thioredoxin" evidence="10">
    <location>
        <begin position="1"/>
        <end position="80"/>
    </location>
</feature>
<dbReference type="AlphaFoldDB" id="A0A1Y2CJE3"/>
<sequence length="312" mass="34177">CGHCKSLAPVYEELADAFAKEKNLIIAKVDADAHKDLGTRFGVTGFPTLKFFPKGSKEAQDYSSGRDLDALVKYVTEKTGFKSSIKKAASAVTVLDTEEAFDAVVGQEGKNVLVEFYAPWCGHCKNLAPTYEKVARAFSTESNCIVANVDATVNKDVAEKYEVKGYPTIKFFPAGSTTPETYEQGRDEKDFIEFLNAKCGTDRVPGGSLGAKAGLIKALISCVEKAGLEEARKVAQKVKGNVYANFYIKAMEKVIKDGEEYIAKETARLTKLSGSSTPEKKDNFEIRRNILNSLVKTARDAFEDDAVDRDEL</sequence>
<dbReference type="InterPro" id="IPR011679">
    <property type="entry name" value="ERp29_C"/>
</dbReference>
<keyword evidence="7 11" id="KW-0413">Isomerase</keyword>
<dbReference type="EMBL" id="MCGO01000015">
    <property type="protein sequence ID" value="ORY46974.1"/>
    <property type="molecule type" value="Genomic_DNA"/>
</dbReference>
<evidence type="ECO:0000256" key="5">
    <source>
        <dbReference type="ARBA" id="ARBA00022737"/>
    </source>
</evidence>
<keyword evidence="8" id="KW-0676">Redox-active center</keyword>
<dbReference type="GO" id="GO:0005783">
    <property type="term" value="C:endoplasmic reticulum"/>
    <property type="evidence" value="ECO:0007669"/>
    <property type="project" value="InterPro"/>
</dbReference>